<keyword evidence="6 9" id="KW-0648">Protein biosynthesis</keyword>
<dbReference type="Proteomes" id="UP000650485">
    <property type="component" value="Unassembled WGS sequence"/>
</dbReference>
<feature type="domain" description="DALR anticodon binding" evidence="11">
    <location>
        <begin position="10"/>
        <end position="60"/>
    </location>
</feature>
<dbReference type="InterPro" id="IPR009080">
    <property type="entry name" value="tRNAsynth_Ia_anticodon-bd"/>
</dbReference>
<comment type="caution">
    <text evidence="12">The sequence shown here is derived from an EMBL/GenBank/DDBJ whole genome shotgun (WGS) entry which is preliminary data.</text>
</comment>
<evidence type="ECO:0000256" key="1">
    <source>
        <dbReference type="ARBA" id="ARBA00005594"/>
    </source>
</evidence>
<feature type="domain" description="Arginyl-tRNA synthetase catalytic core" evidence="10">
    <location>
        <begin position="127"/>
        <end position="191"/>
    </location>
</feature>
<dbReference type="Pfam" id="PF05746">
    <property type="entry name" value="DALR_1"/>
    <property type="match status" value="1"/>
</dbReference>
<comment type="catalytic activity">
    <reaction evidence="8">
        <text>tRNA(Arg) + L-arginine + ATP = L-arginyl-tRNA(Arg) + AMP + diphosphate</text>
        <dbReference type="Rhea" id="RHEA:20301"/>
        <dbReference type="Rhea" id="RHEA-COMP:9658"/>
        <dbReference type="Rhea" id="RHEA-COMP:9673"/>
        <dbReference type="ChEBI" id="CHEBI:30616"/>
        <dbReference type="ChEBI" id="CHEBI:32682"/>
        <dbReference type="ChEBI" id="CHEBI:33019"/>
        <dbReference type="ChEBI" id="CHEBI:78442"/>
        <dbReference type="ChEBI" id="CHEBI:78513"/>
        <dbReference type="ChEBI" id="CHEBI:456215"/>
        <dbReference type="EC" id="6.1.1.19"/>
    </reaction>
</comment>
<evidence type="ECO:0000256" key="9">
    <source>
        <dbReference type="RuleBase" id="RU363038"/>
    </source>
</evidence>
<evidence type="ECO:0000259" key="11">
    <source>
        <dbReference type="Pfam" id="PF05746"/>
    </source>
</evidence>
<dbReference type="InterPro" id="IPR001278">
    <property type="entry name" value="Arg-tRNA-ligase"/>
</dbReference>
<evidence type="ECO:0000256" key="6">
    <source>
        <dbReference type="ARBA" id="ARBA00022917"/>
    </source>
</evidence>
<dbReference type="InterPro" id="IPR008909">
    <property type="entry name" value="DALR_anticod-bd"/>
</dbReference>
<sequence length="192" mass="21970">MRKAGNPELDLSDVVITDENVWETEKLLGDFNDVVRRAWRDREPSVIAKYALNLARTFNKPVELALEQIEEKNPTLANKELVAHEVGTGAVVFHDLMNERIGNFDFKLEEVVRFEGDTGPYVQYANNFVKSLYVVGGEQREHFMQMKAVLKEMGYEWSDDVEHIPFGLITVDGKKLSTRSGRIILLKDVLKD</sequence>
<dbReference type="PANTHER" id="PTHR11956:SF5">
    <property type="entry name" value="ARGININE--TRNA LIGASE, CYTOPLASMIC"/>
    <property type="match status" value="1"/>
</dbReference>
<dbReference type="GO" id="GO:0004814">
    <property type="term" value="F:arginine-tRNA ligase activity"/>
    <property type="evidence" value="ECO:0007669"/>
    <property type="project" value="UniProtKB-EC"/>
</dbReference>
<dbReference type="GO" id="GO:0005524">
    <property type="term" value="F:ATP binding"/>
    <property type="evidence" value="ECO:0007669"/>
    <property type="project" value="UniProtKB-KW"/>
</dbReference>
<dbReference type="PANTHER" id="PTHR11956">
    <property type="entry name" value="ARGINYL-TRNA SYNTHETASE"/>
    <property type="match status" value="1"/>
</dbReference>
<dbReference type="EC" id="6.1.1.19" evidence="2"/>
<name>A0A923SU79_WEICO</name>
<dbReference type="AlphaFoldDB" id="A0A923SU79"/>
<keyword evidence="7 9" id="KW-0030">Aminoacyl-tRNA synthetase</keyword>
<dbReference type="GO" id="GO:0006420">
    <property type="term" value="P:arginyl-tRNA aminoacylation"/>
    <property type="evidence" value="ECO:0007669"/>
    <property type="project" value="InterPro"/>
</dbReference>
<evidence type="ECO:0000256" key="3">
    <source>
        <dbReference type="ARBA" id="ARBA00022598"/>
    </source>
</evidence>
<keyword evidence="5 9" id="KW-0067">ATP-binding</keyword>
<reference evidence="12" key="1">
    <citation type="submission" date="2020-08" db="EMBL/GenBank/DDBJ databases">
        <title>Complete genome sequence of Weissella confusa strain FS54 provides insights into metabolic potential.</title>
        <authorList>
            <person name="Fhoula I."/>
            <person name="Najjari A."/>
            <person name="Lekired A."/>
            <person name="Bessrour-Aouam N."/>
            <person name="Jaballah S."/>
            <person name="Klibi N."/>
            <person name="Ouzari H.-I."/>
        </authorList>
    </citation>
    <scope>NUCLEOTIDE SEQUENCE</scope>
    <source>
        <strain evidence="12">FS54</strain>
    </source>
</reference>
<dbReference type="SUPFAM" id="SSF47323">
    <property type="entry name" value="Anticodon-binding domain of a subclass of class I aminoacyl-tRNA synthetases"/>
    <property type="match status" value="1"/>
</dbReference>
<dbReference type="InterPro" id="IPR014729">
    <property type="entry name" value="Rossmann-like_a/b/a_fold"/>
</dbReference>
<keyword evidence="3 9" id="KW-0436">Ligase</keyword>
<evidence type="ECO:0000313" key="13">
    <source>
        <dbReference type="Proteomes" id="UP000650485"/>
    </source>
</evidence>
<evidence type="ECO:0000313" key="12">
    <source>
        <dbReference type="EMBL" id="MBC6499747.1"/>
    </source>
</evidence>
<organism evidence="12 13">
    <name type="scientific">Weissella confusa</name>
    <name type="common">Lactobacillus confusus</name>
    <dbReference type="NCBI Taxonomy" id="1583"/>
    <lineage>
        <taxon>Bacteria</taxon>
        <taxon>Bacillati</taxon>
        <taxon>Bacillota</taxon>
        <taxon>Bacilli</taxon>
        <taxon>Lactobacillales</taxon>
        <taxon>Lactobacillaceae</taxon>
        <taxon>Weissella</taxon>
    </lineage>
</organism>
<dbReference type="Gene3D" id="3.40.50.620">
    <property type="entry name" value="HUPs"/>
    <property type="match status" value="2"/>
</dbReference>
<comment type="similarity">
    <text evidence="1 9">Belongs to the class-I aminoacyl-tRNA synthetase family.</text>
</comment>
<evidence type="ECO:0000256" key="5">
    <source>
        <dbReference type="ARBA" id="ARBA00022840"/>
    </source>
</evidence>
<evidence type="ECO:0000256" key="8">
    <source>
        <dbReference type="ARBA" id="ARBA00049339"/>
    </source>
</evidence>
<evidence type="ECO:0000256" key="4">
    <source>
        <dbReference type="ARBA" id="ARBA00022741"/>
    </source>
</evidence>
<dbReference type="EMBL" id="JACSZT010000021">
    <property type="protein sequence ID" value="MBC6499747.1"/>
    <property type="molecule type" value="Genomic_DNA"/>
</dbReference>
<protein>
    <recommendedName>
        <fullName evidence="2">arginine--tRNA ligase</fullName>
        <ecNumber evidence="2">6.1.1.19</ecNumber>
    </recommendedName>
</protein>
<dbReference type="Pfam" id="PF00750">
    <property type="entry name" value="tRNA-synt_1d"/>
    <property type="match status" value="1"/>
</dbReference>
<evidence type="ECO:0000259" key="10">
    <source>
        <dbReference type="Pfam" id="PF00750"/>
    </source>
</evidence>
<accession>A0A923SU79</accession>
<evidence type="ECO:0000256" key="7">
    <source>
        <dbReference type="ARBA" id="ARBA00023146"/>
    </source>
</evidence>
<proteinExistence type="inferred from homology"/>
<dbReference type="InterPro" id="IPR035684">
    <property type="entry name" value="ArgRS_core"/>
</dbReference>
<keyword evidence="4 9" id="KW-0547">Nucleotide-binding</keyword>
<gene>
    <name evidence="12" type="primary">argS</name>
    <name evidence="12" type="ORF">H7R52_17550</name>
</gene>
<evidence type="ECO:0000256" key="2">
    <source>
        <dbReference type="ARBA" id="ARBA00012837"/>
    </source>
</evidence>
<dbReference type="SUPFAM" id="SSF52374">
    <property type="entry name" value="Nucleotidylyl transferase"/>
    <property type="match status" value="2"/>
</dbReference>